<evidence type="ECO:0000313" key="4">
    <source>
        <dbReference type="EMBL" id="CCH77978.1"/>
    </source>
</evidence>
<evidence type="ECO:0000259" key="2">
    <source>
        <dbReference type="Pfam" id="PF08223"/>
    </source>
</evidence>
<dbReference type="Gene3D" id="1.10.10.10">
    <property type="entry name" value="Winged helix-like DNA-binding domain superfamily/Winged helix DNA-binding domain"/>
    <property type="match status" value="1"/>
</dbReference>
<evidence type="ECO:0000259" key="3">
    <source>
        <dbReference type="Pfam" id="PF20803"/>
    </source>
</evidence>
<proteinExistence type="predicted"/>
<evidence type="ECO:0000313" key="5">
    <source>
        <dbReference type="Proteomes" id="UP000035721"/>
    </source>
</evidence>
<evidence type="ECO:0000259" key="1">
    <source>
        <dbReference type="Pfam" id="PF07848"/>
    </source>
</evidence>
<accession>A0A077LVL5</accession>
<keyword evidence="5" id="KW-1185">Reference proteome</keyword>
<dbReference type="Pfam" id="PF07848">
    <property type="entry name" value="PaaX"/>
    <property type="match status" value="1"/>
</dbReference>
<sequence length="291" mass="31967">MRAMSEPETSDEPVADAPAQRSRTMVVSFLGAVAHRLGSWMPIGGTVDLMTQAGLDAQSVRTAVFRLKRRGWLASESRSGVRGYALTETSLAALTAGDEVIWHARPPARLEDGWCIVSFSVPESDRTKRHQLRSALSSLGFGNVGSGVWIAPDRMRRAAEQAIDDLGLLPRCAIFRGDYAGGEDLRDLLADSWDLEAIDDRYRTFLRVCSPLADRLDEIDGGGFEAQEAFVAYLRVVDHWRKLPYRDPGLPSEVLPPQWSAPAAGALFERLVDALQGPALRHAAAYWPGRP</sequence>
<comment type="caution">
    <text evidence="4">The sequence shown here is derived from an EMBL/GenBank/DDBJ whole genome shotgun (WGS) entry which is preliminary data.</text>
</comment>
<dbReference type="EMBL" id="CAJB01000157">
    <property type="protein sequence ID" value="CCH77978.1"/>
    <property type="molecule type" value="Genomic_DNA"/>
</dbReference>
<dbReference type="Pfam" id="PF20803">
    <property type="entry name" value="PaaX_M"/>
    <property type="match status" value="1"/>
</dbReference>
<dbReference type="InterPro" id="IPR048846">
    <property type="entry name" value="PaaX-like_central"/>
</dbReference>
<feature type="domain" description="Transcriptional repressor PaaX-like N-terminal" evidence="1">
    <location>
        <begin position="22"/>
        <end position="89"/>
    </location>
</feature>
<dbReference type="Pfam" id="PF08223">
    <property type="entry name" value="PaaX_C"/>
    <property type="match status" value="1"/>
</dbReference>
<dbReference type="Gene3D" id="3.30.70.2650">
    <property type="match status" value="1"/>
</dbReference>
<reference evidence="4 5" key="1">
    <citation type="journal article" date="2013" name="ISME J.">
        <title>A metabolic model for members of the genus Tetrasphaera involved in enhanced biological phosphorus removal.</title>
        <authorList>
            <person name="Kristiansen R."/>
            <person name="Nguyen H.T.T."/>
            <person name="Saunders A.M."/>
            <person name="Nielsen J.L."/>
            <person name="Wimmer R."/>
            <person name="Le V.Q."/>
            <person name="McIlroy S.J."/>
            <person name="Petrovski S."/>
            <person name="Seviour R.J."/>
            <person name="Calteau A."/>
            <person name="Nielsen K.L."/>
            <person name="Nielsen P.H."/>
        </authorList>
    </citation>
    <scope>NUCLEOTIDE SEQUENCE [LARGE SCALE GENOMIC DNA]</scope>
    <source>
        <strain evidence="4 5">T1-X7</strain>
    </source>
</reference>
<dbReference type="PIRSF" id="PIRSF020623">
    <property type="entry name" value="PaaX"/>
    <property type="match status" value="1"/>
</dbReference>
<dbReference type="InterPro" id="IPR036388">
    <property type="entry name" value="WH-like_DNA-bd_sf"/>
</dbReference>
<organism evidence="4 5">
    <name type="scientific">Nostocoides japonicum T1-X7</name>
    <dbReference type="NCBI Taxonomy" id="1194083"/>
    <lineage>
        <taxon>Bacteria</taxon>
        <taxon>Bacillati</taxon>
        <taxon>Actinomycetota</taxon>
        <taxon>Actinomycetes</taxon>
        <taxon>Micrococcales</taxon>
        <taxon>Intrasporangiaceae</taxon>
        <taxon>Nostocoides</taxon>
    </lineage>
</organism>
<dbReference type="AlphaFoldDB" id="A0A077LVL5"/>
<dbReference type="Gene3D" id="1.20.58.1460">
    <property type="match status" value="1"/>
</dbReference>
<protein>
    <submittedName>
        <fullName evidence="4">Putative regulator</fullName>
    </submittedName>
</protein>
<dbReference type="PANTHER" id="PTHR30319">
    <property type="entry name" value="PHENYLACETIC ACID REGULATOR-RELATED TRANSCRIPTIONAL REPRESSOR"/>
    <property type="match status" value="1"/>
</dbReference>
<name>A0A077LVL5_9MICO</name>
<feature type="domain" description="Transcriptional repressor PaaX-like central Cas2-like" evidence="3">
    <location>
        <begin position="109"/>
        <end position="188"/>
    </location>
</feature>
<feature type="domain" description="Transcriptional repressor PaaX-like C-terminal" evidence="2">
    <location>
        <begin position="193"/>
        <end position="284"/>
    </location>
</feature>
<dbReference type="InterPro" id="IPR013225">
    <property type="entry name" value="PaaX_C"/>
</dbReference>
<gene>
    <name evidence="4" type="ORF">BN12_240047</name>
</gene>
<dbReference type="Proteomes" id="UP000035721">
    <property type="component" value="Unassembled WGS sequence"/>
</dbReference>
<dbReference type="InterPro" id="IPR012906">
    <property type="entry name" value="PaaX-like_N"/>
</dbReference>
<dbReference type="STRING" id="1194083.BN12_240047"/>
<dbReference type="PANTHER" id="PTHR30319:SF1">
    <property type="entry name" value="TRANSCRIPTIONAL REPRESSOR PAAX"/>
    <property type="match status" value="1"/>
</dbReference>
<dbReference type="InterPro" id="IPR011965">
    <property type="entry name" value="PaaX_trns_reg"/>
</dbReference>
<dbReference type="GO" id="GO:0006351">
    <property type="term" value="P:DNA-templated transcription"/>
    <property type="evidence" value="ECO:0007669"/>
    <property type="project" value="InterPro"/>
</dbReference>